<accession>A0ABQ5JBF4</accession>
<evidence type="ECO:0000313" key="2">
    <source>
        <dbReference type="EMBL" id="GJU09646.1"/>
    </source>
</evidence>
<evidence type="ECO:0008006" key="4">
    <source>
        <dbReference type="Google" id="ProtNLM"/>
    </source>
</evidence>
<dbReference type="EMBL" id="BQNB010021746">
    <property type="protein sequence ID" value="GJU09646.1"/>
    <property type="molecule type" value="Genomic_DNA"/>
</dbReference>
<reference evidence="2" key="1">
    <citation type="journal article" date="2022" name="Int. J. Mol. Sci.">
        <title>Draft Genome of Tanacetum Coccineum: Genomic Comparison of Closely Related Tanacetum-Family Plants.</title>
        <authorList>
            <person name="Yamashiro T."/>
            <person name="Shiraishi A."/>
            <person name="Nakayama K."/>
            <person name="Satake H."/>
        </authorList>
    </citation>
    <scope>NUCLEOTIDE SEQUENCE</scope>
</reference>
<feature type="compositionally biased region" description="Basic and acidic residues" evidence="1">
    <location>
        <begin position="46"/>
        <end position="64"/>
    </location>
</feature>
<comment type="caution">
    <text evidence="2">The sequence shown here is derived from an EMBL/GenBank/DDBJ whole genome shotgun (WGS) entry which is preliminary data.</text>
</comment>
<feature type="region of interest" description="Disordered" evidence="1">
    <location>
        <begin position="15"/>
        <end position="75"/>
    </location>
</feature>
<protein>
    <recommendedName>
        <fullName evidence="4">No apical meristem-associated C-terminal domain-containing protein</fullName>
    </recommendedName>
</protein>
<gene>
    <name evidence="2" type="ORF">Tco_1132042</name>
</gene>
<proteinExistence type="predicted"/>
<evidence type="ECO:0000313" key="3">
    <source>
        <dbReference type="Proteomes" id="UP001151760"/>
    </source>
</evidence>
<keyword evidence="3" id="KW-1185">Reference proteome</keyword>
<organism evidence="2 3">
    <name type="scientific">Tanacetum coccineum</name>
    <dbReference type="NCBI Taxonomy" id="301880"/>
    <lineage>
        <taxon>Eukaryota</taxon>
        <taxon>Viridiplantae</taxon>
        <taxon>Streptophyta</taxon>
        <taxon>Embryophyta</taxon>
        <taxon>Tracheophyta</taxon>
        <taxon>Spermatophyta</taxon>
        <taxon>Magnoliopsida</taxon>
        <taxon>eudicotyledons</taxon>
        <taxon>Gunneridae</taxon>
        <taxon>Pentapetalae</taxon>
        <taxon>asterids</taxon>
        <taxon>campanulids</taxon>
        <taxon>Asterales</taxon>
        <taxon>Asteraceae</taxon>
        <taxon>Asteroideae</taxon>
        <taxon>Anthemideae</taxon>
        <taxon>Anthemidinae</taxon>
        <taxon>Tanacetum</taxon>
    </lineage>
</organism>
<reference evidence="2" key="2">
    <citation type="submission" date="2022-01" db="EMBL/GenBank/DDBJ databases">
        <authorList>
            <person name="Yamashiro T."/>
            <person name="Shiraishi A."/>
            <person name="Satake H."/>
            <person name="Nakayama K."/>
        </authorList>
    </citation>
    <scope>NUCLEOTIDE SEQUENCE</scope>
</reference>
<evidence type="ECO:0000256" key="1">
    <source>
        <dbReference type="SAM" id="MobiDB-lite"/>
    </source>
</evidence>
<name>A0ABQ5JBF4_9ASTR</name>
<sequence>MCQIFCKLKFDTNKKSKTSENTSFNTSNSRQGGFNLNDETDNLDEVDVREVQLKSRDKAKKKEPFSPVPSESSASSPFVDLLVHKWKNVYSGHFSKKDEDQASLLEIKQQRLMELKLQEYAQMQEEIELRRQILNFQKEKLCHKEILFYNSRDDHMTGRLRRC</sequence>
<dbReference type="Proteomes" id="UP001151760">
    <property type="component" value="Unassembled WGS sequence"/>
</dbReference>
<feature type="compositionally biased region" description="Low complexity" evidence="1">
    <location>
        <begin position="19"/>
        <end position="29"/>
    </location>
</feature>